<dbReference type="InterPro" id="IPR050473">
    <property type="entry name" value="A2M/Complement_sys"/>
</dbReference>
<evidence type="ECO:0008006" key="6">
    <source>
        <dbReference type="Google" id="ProtNLM"/>
    </source>
</evidence>
<feature type="domain" description="Alpha-2-macroglobulin" evidence="3">
    <location>
        <begin position="713"/>
        <end position="803"/>
    </location>
</feature>
<dbReference type="Gene3D" id="2.20.130.20">
    <property type="match status" value="1"/>
</dbReference>
<dbReference type="InterPro" id="IPR041555">
    <property type="entry name" value="MG3"/>
</dbReference>
<organism evidence="4 5">
    <name type="scientific">Elysia crispata</name>
    <name type="common">lettuce slug</name>
    <dbReference type="NCBI Taxonomy" id="231223"/>
    <lineage>
        <taxon>Eukaryota</taxon>
        <taxon>Metazoa</taxon>
        <taxon>Spiralia</taxon>
        <taxon>Lophotrochozoa</taxon>
        <taxon>Mollusca</taxon>
        <taxon>Gastropoda</taxon>
        <taxon>Heterobranchia</taxon>
        <taxon>Euthyneura</taxon>
        <taxon>Panpulmonata</taxon>
        <taxon>Sacoglossa</taxon>
        <taxon>Placobranchoidea</taxon>
        <taxon>Plakobranchidae</taxon>
        <taxon>Elysia</taxon>
    </lineage>
</organism>
<dbReference type="Proteomes" id="UP001283361">
    <property type="component" value="Unassembled WGS sequence"/>
</dbReference>
<dbReference type="Gene3D" id="2.60.40.10">
    <property type="entry name" value="Immunoglobulins"/>
    <property type="match status" value="2"/>
</dbReference>
<dbReference type="EMBL" id="JAWDGP010007402">
    <property type="protein sequence ID" value="KAK3720947.1"/>
    <property type="molecule type" value="Genomic_DNA"/>
</dbReference>
<dbReference type="Pfam" id="PF00207">
    <property type="entry name" value="A2M"/>
    <property type="match status" value="1"/>
</dbReference>
<dbReference type="GO" id="GO:0004866">
    <property type="term" value="F:endopeptidase inhibitor activity"/>
    <property type="evidence" value="ECO:0007669"/>
    <property type="project" value="InterPro"/>
</dbReference>
<dbReference type="PANTHER" id="PTHR11412:SF166">
    <property type="entry name" value="NTR DOMAIN-CONTAINING PROTEIN"/>
    <property type="match status" value="1"/>
</dbReference>
<evidence type="ECO:0000313" key="5">
    <source>
        <dbReference type="Proteomes" id="UP001283361"/>
    </source>
</evidence>
<feature type="signal peptide" evidence="1">
    <location>
        <begin position="1"/>
        <end position="23"/>
    </location>
</feature>
<proteinExistence type="predicted"/>
<dbReference type="InterPro" id="IPR011625">
    <property type="entry name" value="A2M_N_BRD"/>
</dbReference>
<accession>A0AAE0XWF9</accession>
<dbReference type="InterPro" id="IPR002890">
    <property type="entry name" value="MG2"/>
</dbReference>
<comment type="caution">
    <text evidence="4">The sequence shown here is derived from an EMBL/GenBank/DDBJ whole genome shotgun (WGS) entry which is preliminary data.</text>
</comment>
<evidence type="ECO:0000256" key="1">
    <source>
        <dbReference type="SAM" id="SignalP"/>
    </source>
</evidence>
<dbReference type="InterPro" id="IPR013783">
    <property type="entry name" value="Ig-like_fold"/>
</dbReference>
<dbReference type="Pfam" id="PF17791">
    <property type="entry name" value="MG3"/>
    <property type="match status" value="1"/>
</dbReference>
<name>A0AAE0XWF9_9GAST</name>
<evidence type="ECO:0000313" key="4">
    <source>
        <dbReference type="EMBL" id="KAK3720947.1"/>
    </source>
</evidence>
<evidence type="ECO:0000259" key="3">
    <source>
        <dbReference type="SMART" id="SM01360"/>
    </source>
</evidence>
<dbReference type="Pfam" id="PF01835">
    <property type="entry name" value="MG2"/>
    <property type="match status" value="1"/>
</dbReference>
<protein>
    <recommendedName>
        <fullName evidence="6">Alpha-2-macroglobulin bait region domain-containing protein</fullName>
    </recommendedName>
</protein>
<keyword evidence="5" id="KW-1185">Reference proteome</keyword>
<feature type="domain" description="Alpha-2-macroglobulin bait region" evidence="2">
    <location>
        <begin position="451"/>
        <end position="601"/>
    </location>
</feature>
<dbReference type="Pfam" id="PF07703">
    <property type="entry name" value="A2M_BRD"/>
    <property type="match status" value="1"/>
</dbReference>
<dbReference type="InterPro" id="IPR001599">
    <property type="entry name" value="Macroglobln_a2"/>
</dbReference>
<evidence type="ECO:0000259" key="2">
    <source>
        <dbReference type="SMART" id="SM01359"/>
    </source>
</evidence>
<dbReference type="AlphaFoldDB" id="A0AAE0XWF9"/>
<dbReference type="SMART" id="SM01359">
    <property type="entry name" value="A2M_N_2"/>
    <property type="match status" value="1"/>
</dbReference>
<keyword evidence="1" id="KW-0732">Signal</keyword>
<reference evidence="4" key="1">
    <citation type="journal article" date="2023" name="G3 (Bethesda)">
        <title>A reference genome for the long-term kleptoplast-retaining sea slug Elysia crispata morphotype clarki.</title>
        <authorList>
            <person name="Eastman K.E."/>
            <person name="Pendleton A.L."/>
            <person name="Shaikh M.A."/>
            <person name="Suttiyut T."/>
            <person name="Ogas R."/>
            <person name="Tomko P."/>
            <person name="Gavelis G."/>
            <person name="Widhalm J.R."/>
            <person name="Wisecaver J.H."/>
        </authorList>
    </citation>
    <scope>NUCLEOTIDE SEQUENCE</scope>
    <source>
        <strain evidence="4">ECLA1</strain>
    </source>
</reference>
<dbReference type="Gene3D" id="2.60.40.1940">
    <property type="match status" value="1"/>
</dbReference>
<sequence>MARFGITALTLVCFIHIMLVASGTKFLVTLPKQPHYDSELLATVTAVNVPPQGDFITLTYRGAKDSSRILNKTELEFKNDGVQTWGVVFPWKRMQNLEETGVKFEIGTEEKTLYFLPDPGYIFIQTDKPIYTPRQTVRFRIIAVDDYQVLAKYQLKVDIKNPGNIIVDRMRYSAEEAFRSQTFELPWEATVGIWSISANFEDLGAKYGATKTVEFEVREYVLPRFSADLKINTDVITRNTGWVTFFISGKYVYNRPLQGKVEMQLGVWDPDNGVQMLPQWCSPQLKKGKARCNFMMTKVFPKDKKFPKNKRLYVSLNVTEAGTGENDTIVDTSVFIAHPYYEIDFSAADQYFKPGFPYTLKADIRSKSGLPGSSVLLYFYIYCKNKDGKKIIKVTDYQKSDNEGKFVEVFKLPKETEKVEIMVGVLDWSRDVFTYDRHSPTKQKTITNQYIHVSMLKPIESWKEGTVELLYTADSSSTTKKTKITVQVLSKGQVIHTTTTLKNSDGRSLIKLPSYLHPVASPSMRVLAYYYATVGNKSEFVVDSLLVDTEDTCIEEISIFPPGDGHSFQVHKPKDKYEMELLGEANTRVGLAAVDEAVFLVNNKQTLTRKSFFQDLQSHDQGEGEGEGEDIKSILINSGLQHLIFDTEGGPEAAIYSIRGGGVGRKGHFTRVRASHKATVFNIPMSKETVSNRRENKRNVAPPQTVRKYFPEAWLFEEFKLDSTGFKKLDLTLPDSITTWSFMAVSLSPHRGVCVSKPLRQDVQKLFFAVVRLPYKVTRLEEVKVRVAIYNYRLNPKEIKGVVSGVDGICFSANSIRRRTEEDHTFTAIVPSKGIVTEVVKIIPLKNGELTLRVDVQEINGKKERDVVEKKILVVVSS</sequence>
<dbReference type="Gene3D" id="6.20.50.160">
    <property type="match status" value="1"/>
</dbReference>
<dbReference type="SMART" id="SM01360">
    <property type="entry name" value="A2M"/>
    <property type="match status" value="1"/>
</dbReference>
<dbReference type="PANTHER" id="PTHR11412">
    <property type="entry name" value="MACROGLOBULIN / COMPLEMENT"/>
    <property type="match status" value="1"/>
</dbReference>
<gene>
    <name evidence="4" type="ORF">RRG08_047513</name>
</gene>
<feature type="chain" id="PRO_5042035023" description="Alpha-2-macroglobulin bait region domain-containing protein" evidence="1">
    <location>
        <begin position="24"/>
        <end position="878"/>
    </location>
</feature>
<dbReference type="Gene3D" id="2.60.40.1930">
    <property type="match status" value="3"/>
</dbReference>